<evidence type="ECO:0000259" key="4">
    <source>
        <dbReference type="Pfam" id="PF00561"/>
    </source>
</evidence>
<dbReference type="Gene3D" id="3.40.50.1820">
    <property type="entry name" value="alpha/beta hydrolase"/>
    <property type="match status" value="1"/>
</dbReference>
<dbReference type="RefSeq" id="WP_013192479.1">
    <property type="nucleotide sequence ID" value="NC_014248.1"/>
</dbReference>
<dbReference type="HOGENOM" id="CLU_029435_0_0_3"/>
<dbReference type="GO" id="GO:0003847">
    <property type="term" value="F:1-alkyl-2-acetylglycerophosphocholine esterase activity"/>
    <property type="evidence" value="ECO:0007669"/>
    <property type="project" value="TreeGrafter"/>
</dbReference>
<evidence type="ECO:0000256" key="1">
    <source>
        <dbReference type="ARBA" id="ARBA00022801"/>
    </source>
</evidence>
<evidence type="ECO:0000256" key="3">
    <source>
        <dbReference type="ARBA" id="ARBA00023098"/>
    </source>
</evidence>
<dbReference type="Pfam" id="PF00561">
    <property type="entry name" value="Abhydrolase_1"/>
    <property type="match status" value="1"/>
</dbReference>
<reference evidence="6 7" key="1">
    <citation type="journal article" date="2010" name="PLoS ONE">
        <title>Genome erosion in a nitrogen-fixing vertically transmitted endosymbiotic multicellular cyanobacterium.</title>
        <authorList>
            <person name="Ran L."/>
            <person name="Larsson J."/>
            <person name="Vigil-Stenman T."/>
            <person name="Nylander J.A."/>
            <person name="Ininbergs K."/>
            <person name="Zheng W.W."/>
            <person name="Lapidus A."/>
            <person name="Lowry S."/>
            <person name="Haselkorn R."/>
            <person name="Bergman B."/>
        </authorList>
    </citation>
    <scope>NUCLEOTIDE SEQUENCE [LARGE SCALE GENOMIC DNA]</scope>
    <source>
        <strain evidence="6 7">0708</strain>
    </source>
</reference>
<keyword evidence="2" id="KW-0442">Lipid degradation</keyword>
<sequence length="601" mass="67418">MNSLFGNWANTLRKNSLLLVLLMLLPTLGISNSVMAAEKIYASYSILEIPIPVISLETYVKTGVIDDELAISKQYISFKKLQELRQILLRSVKISPAIAARFLHTQQGEFLLRRLAEVIKTKSLVPESEFNALRDAIIAASGEPEGLSLLNLLRNYPSSTVHLKLGDSLEIAGKLEQLISETDKAIAAIQQLSNIEAGKIRNVNLSPLPDLQTEGNFQSNKYTLEFFDSTRNRRLFTDVYIPNVPHPTPVIVISHGLGLDSSNFRYLAHHLASRGLAVVVPNHPVSQDQQPQKQFFIKRNTRKVIEAGEFLDQPLDIKYILDQLQNSNQYDPIFKGKLNLEQVGVFGQSFGGYTALVLAGAKINFEQLEQDCQPDVLRDTWNMSLLLQCRALELQTKSRQKYNFNLRDERVKAAIAVNPITSSIFGQVGLNQIQTPVMFVSSSEDTVAPALYEQILPFSWLTHPHKYLVMLVGGTHFSSIGNSNTGSQQVRLPTDMIGNASQARSYINAFSLSFFQTYVSQKPQYIPYLNAGYAKTISSQFLGLSLVQSLNSQEFASVLGSNIQEVIPGKKTSYNHNQVWILDLRYWCILASCHDFFVMYF</sequence>
<dbReference type="GO" id="GO:0016042">
    <property type="term" value="P:lipid catabolic process"/>
    <property type="evidence" value="ECO:0007669"/>
    <property type="project" value="UniProtKB-KW"/>
</dbReference>
<dbReference type="AlphaFoldDB" id="D7E5A7"/>
<keyword evidence="3" id="KW-0443">Lipid metabolism</keyword>
<name>D7E5A7_NOSA0</name>
<dbReference type="PANTHER" id="PTHR10272">
    <property type="entry name" value="PLATELET-ACTIVATING FACTOR ACETYLHYDROLASE"/>
    <property type="match status" value="1"/>
</dbReference>
<evidence type="ECO:0000313" key="7">
    <source>
        <dbReference type="Proteomes" id="UP000001511"/>
    </source>
</evidence>
<keyword evidence="7" id="KW-1185">Reference proteome</keyword>
<dbReference type="Pfam" id="PF07176">
    <property type="entry name" value="DUF1400"/>
    <property type="match status" value="1"/>
</dbReference>
<dbReference type="PANTHER" id="PTHR10272:SF13">
    <property type="entry name" value="POLY(ETHYLENE TEREPHTHALATE) HYDROLASE"/>
    <property type="match status" value="1"/>
</dbReference>
<dbReference type="STRING" id="551115.Aazo_3976"/>
<evidence type="ECO:0000259" key="5">
    <source>
        <dbReference type="Pfam" id="PF07176"/>
    </source>
</evidence>
<dbReference type="EMBL" id="CP002059">
    <property type="protein sequence ID" value="ADI65467.1"/>
    <property type="molecule type" value="Genomic_DNA"/>
</dbReference>
<dbReference type="OrthoDB" id="422423at2"/>
<accession>D7E5A7</accession>
<organism evidence="6 7">
    <name type="scientific">Nostoc azollae (strain 0708)</name>
    <name type="common">Anabaena azollae (strain 0708)</name>
    <dbReference type="NCBI Taxonomy" id="551115"/>
    <lineage>
        <taxon>Bacteria</taxon>
        <taxon>Bacillati</taxon>
        <taxon>Cyanobacteriota</taxon>
        <taxon>Cyanophyceae</taxon>
        <taxon>Nostocales</taxon>
        <taxon>Nostocaceae</taxon>
        <taxon>Trichormus</taxon>
    </lineage>
</organism>
<gene>
    <name evidence="6" type="ordered locus">Aazo_3976</name>
</gene>
<dbReference type="ESTHER" id="nosa0-d7e5a7">
    <property type="family name" value="Duf_1400"/>
</dbReference>
<evidence type="ECO:0000256" key="2">
    <source>
        <dbReference type="ARBA" id="ARBA00022963"/>
    </source>
</evidence>
<dbReference type="Proteomes" id="UP000001511">
    <property type="component" value="Chromosome"/>
</dbReference>
<feature type="domain" description="DUF1400" evidence="5">
    <location>
        <begin position="36"/>
        <end position="163"/>
    </location>
</feature>
<keyword evidence="1" id="KW-0378">Hydrolase</keyword>
<feature type="domain" description="AB hydrolase-1" evidence="4">
    <location>
        <begin position="249"/>
        <end position="360"/>
    </location>
</feature>
<dbReference type="SUPFAM" id="SSF53474">
    <property type="entry name" value="alpha/beta-Hydrolases"/>
    <property type="match status" value="1"/>
</dbReference>
<dbReference type="eggNOG" id="COG4188">
    <property type="taxonomic scope" value="Bacteria"/>
</dbReference>
<dbReference type="InterPro" id="IPR000073">
    <property type="entry name" value="AB_hydrolase_1"/>
</dbReference>
<dbReference type="InterPro" id="IPR029058">
    <property type="entry name" value="AB_hydrolase_fold"/>
</dbReference>
<proteinExistence type="predicted"/>
<dbReference type="InterPro" id="IPR010802">
    <property type="entry name" value="DUF1400"/>
</dbReference>
<dbReference type="KEGG" id="naz:Aazo_3976"/>
<protein>
    <submittedName>
        <fullName evidence="6">Uncharacterized protein</fullName>
    </submittedName>
</protein>
<evidence type="ECO:0000313" key="6">
    <source>
        <dbReference type="EMBL" id="ADI65467.1"/>
    </source>
</evidence>